<keyword evidence="2" id="KW-1185">Reference proteome</keyword>
<organism evidence="1 2">
    <name type="scientific">Allopusillimonas soli</name>
    <dbReference type="NCBI Taxonomy" id="659016"/>
    <lineage>
        <taxon>Bacteria</taxon>
        <taxon>Pseudomonadati</taxon>
        <taxon>Pseudomonadota</taxon>
        <taxon>Betaproteobacteria</taxon>
        <taxon>Burkholderiales</taxon>
        <taxon>Alcaligenaceae</taxon>
        <taxon>Allopusillimonas</taxon>
    </lineage>
</organism>
<evidence type="ECO:0000313" key="1">
    <source>
        <dbReference type="EMBL" id="NYT38920.1"/>
    </source>
</evidence>
<sequence>MQYVTESGHTYHFDGWPPGQSPYECWARCDYLGCLHGAMLCYHLIGDGAQEAVADDGLLHELVHLASGMDICTHTPTGILGNRVRGLERRVEMMMEAARQLEKVTL</sequence>
<reference evidence="1 2" key="1">
    <citation type="submission" date="2020-07" db="EMBL/GenBank/DDBJ databases">
        <title>Taxonomic revisions and descriptions of new bacterial species based on genomic comparisons in the high-G+C-content subgroup of the family Alcaligenaceae.</title>
        <authorList>
            <person name="Szabo A."/>
            <person name="Felfoldi T."/>
        </authorList>
    </citation>
    <scope>NUCLEOTIDE SEQUENCE [LARGE SCALE GENOMIC DNA]</scope>
    <source>
        <strain evidence="1 2">DSM 25264</strain>
    </source>
</reference>
<dbReference type="RefSeq" id="WP_129971403.1">
    <property type="nucleotide sequence ID" value="NZ_JACCEW010000008.1"/>
</dbReference>
<gene>
    <name evidence="1" type="ORF">H0A68_18750</name>
</gene>
<name>A0A853FJL1_9BURK</name>
<comment type="caution">
    <text evidence="1">The sequence shown here is derived from an EMBL/GenBank/DDBJ whole genome shotgun (WGS) entry which is preliminary data.</text>
</comment>
<dbReference type="Proteomes" id="UP000580517">
    <property type="component" value="Unassembled WGS sequence"/>
</dbReference>
<accession>A0A853FJL1</accession>
<protein>
    <submittedName>
        <fullName evidence="1">Uncharacterized protein</fullName>
    </submittedName>
</protein>
<dbReference type="AlphaFoldDB" id="A0A853FJL1"/>
<proteinExistence type="predicted"/>
<evidence type="ECO:0000313" key="2">
    <source>
        <dbReference type="Proteomes" id="UP000580517"/>
    </source>
</evidence>
<dbReference type="EMBL" id="JACCEW010000008">
    <property type="protein sequence ID" value="NYT38920.1"/>
    <property type="molecule type" value="Genomic_DNA"/>
</dbReference>